<evidence type="ECO:0000256" key="2">
    <source>
        <dbReference type="ARBA" id="ARBA00022606"/>
    </source>
</evidence>
<keyword evidence="5 9" id="KW-1133">Transmembrane helix</keyword>
<evidence type="ECO:0000313" key="10">
    <source>
        <dbReference type="EMBL" id="KAF2898506.1"/>
    </source>
</evidence>
<feature type="transmembrane region" description="Helical" evidence="9">
    <location>
        <begin position="52"/>
        <end position="70"/>
    </location>
</feature>
<evidence type="ECO:0000256" key="1">
    <source>
        <dbReference type="ARBA" id="ARBA00004141"/>
    </source>
</evidence>
<keyword evidence="7" id="KW-0675">Receptor</keyword>
<dbReference type="GO" id="GO:0007165">
    <property type="term" value="P:signal transduction"/>
    <property type="evidence" value="ECO:0007669"/>
    <property type="project" value="UniProtKB-KW"/>
</dbReference>
<evidence type="ECO:0000313" key="11">
    <source>
        <dbReference type="Proteomes" id="UP000801492"/>
    </source>
</evidence>
<dbReference type="GO" id="GO:0016020">
    <property type="term" value="C:membrane"/>
    <property type="evidence" value="ECO:0007669"/>
    <property type="project" value="UniProtKB-SubCell"/>
</dbReference>
<dbReference type="GO" id="GO:0004984">
    <property type="term" value="F:olfactory receptor activity"/>
    <property type="evidence" value="ECO:0007669"/>
    <property type="project" value="InterPro"/>
</dbReference>
<organism evidence="10 11">
    <name type="scientific">Ignelater luminosus</name>
    <name type="common">Cucubano</name>
    <name type="synonym">Pyrophorus luminosus</name>
    <dbReference type="NCBI Taxonomy" id="2038154"/>
    <lineage>
        <taxon>Eukaryota</taxon>
        <taxon>Metazoa</taxon>
        <taxon>Ecdysozoa</taxon>
        <taxon>Arthropoda</taxon>
        <taxon>Hexapoda</taxon>
        <taxon>Insecta</taxon>
        <taxon>Pterygota</taxon>
        <taxon>Neoptera</taxon>
        <taxon>Endopterygota</taxon>
        <taxon>Coleoptera</taxon>
        <taxon>Polyphaga</taxon>
        <taxon>Elateriformia</taxon>
        <taxon>Elateroidea</taxon>
        <taxon>Elateridae</taxon>
        <taxon>Agrypninae</taxon>
        <taxon>Pyrophorini</taxon>
        <taxon>Ignelater</taxon>
    </lineage>
</organism>
<accession>A0A8K0D7U4</accession>
<dbReference type="AlphaFoldDB" id="A0A8K0D7U4"/>
<proteinExistence type="predicted"/>
<name>A0A8K0D7U4_IGNLU</name>
<evidence type="ECO:0000256" key="7">
    <source>
        <dbReference type="ARBA" id="ARBA00023170"/>
    </source>
</evidence>
<evidence type="ECO:0000256" key="6">
    <source>
        <dbReference type="ARBA" id="ARBA00023136"/>
    </source>
</evidence>
<comment type="subcellular location">
    <subcellularLocation>
        <location evidence="1">Membrane</location>
        <topology evidence="1">Multi-pass membrane protein</topology>
    </subcellularLocation>
</comment>
<dbReference type="GO" id="GO:0005549">
    <property type="term" value="F:odorant binding"/>
    <property type="evidence" value="ECO:0007669"/>
    <property type="project" value="InterPro"/>
</dbReference>
<keyword evidence="8" id="KW-0807">Transducer</keyword>
<keyword evidence="6 9" id="KW-0472">Membrane</keyword>
<protein>
    <recommendedName>
        <fullName evidence="12">Odorant receptor</fullName>
    </recommendedName>
</protein>
<feature type="transmembrane region" description="Helical" evidence="9">
    <location>
        <begin position="86"/>
        <end position="104"/>
    </location>
</feature>
<keyword evidence="2" id="KW-0716">Sensory transduction</keyword>
<keyword evidence="11" id="KW-1185">Reference proteome</keyword>
<dbReference type="Pfam" id="PF02949">
    <property type="entry name" value="7tm_6"/>
    <property type="match status" value="1"/>
</dbReference>
<sequence length="164" mass="19157">VWGKVIIGAFQRNKLATVIRNSKHFWDITKCPRELEDTFQIIFSAILRLQKLFVCITILTVIIAIIQAYLSKQLTLGLWLIEGHDIYYKFQFVIQAFMLLYVTATQVAPTDEIFMTMCMMLIAQFMLLHHKLRNLCLGDIANKEDKATYIKKMVSYVNYHAFLL</sequence>
<dbReference type="InterPro" id="IPR004117">
    <property type="entry name" value="7tm6_olfct_rcpt"/>
</dbReference>
<evidence type="ECO:0000256" key="5">
    <source>
        <dbReference type="ARBA" id="ARBA00022989"/>
    </source>
</evidence>
<feature type="non-terminal residue" evidence="10">
    <location>
        <position position="1"/>
    </location>
</feature>
<evidence type="ECO:0000256" key="3">
    <source>
        <dbReference type="ARBA" id="ARBA00022692"/>
    </source>
</evidence>
<keyword evidence="3 9" id="KW-0812">Transmembrane</keyword>
<dbReference type="Proteomes" id="UP000801492">
    <property type="component" value="Unassembled WGS sequence"/>
</dbReference>
<gene>
    <name evidence="10" type="ORF">ILUMI_07669</name>
</gene>
<feature type="non-terminal residue" evidence="10">
    <location>
        <position position="164"/>
    </location>
</feature>
<evidence type="ECO:0000256" key="8">
    <source>
        <dbReference type="ARBA" id="ARBA00023224"/>
    </source>
</evidence>
<evidence type="ECO:0000256" key="4">
    <source>
        <dbReference type="ARBA" id="ARBA00022725"/>
    </source>
</evidence>
<keyword evidence="4" id="KW-0552">Olfaction</keyword>
<comment type="caution">
    <text evidence="10">The sequence shown here is derived from an EMBL/GenBank/DDBJ whole genome shotgun (WGS) entry which is preliminary data.</text>
</comment>
<evidence type="ECO:0000256" key="9">
    <source>
        <dbReference type="SAM" id="Phobius"/>
    </source>
</evidence>
<dbReference type="EMBL" id="VTPC01003448">
    <property type="protein sequence ID" value="KAF2898506.1"/>
    <property type="molecule type" value="Genomic_DNA"/>
</dbReference>
<evidence type="ECO:0008006" key="12">
    <source>
        <dbReference type="Google" id="ProtNLM"/>
    </source>
</evidence>
<reference evidence="10" key="1">
    <citation type="submission" date="2019-08" db="EMBL/GenBank/DDBJ databases">
        <title>The genome of the North American firefly Photinus pyralis.</title>
        <authorList>
            <consortium name="Photinus pyralis genome working group"/>
            <person name="Fallon T.R."/>
            <person name="Sander Lower S.E."/>
            <person name="Weng J.-K."/>
        </authorList>
    </citation>
    <scope>NUCLEOTIDE SEQUENCE</scope>
    <source>
        <strain evidence="10">TRF0915ILg1</strain>
        <tissue evidence="10">Whole body</tissue>
    </source>
</reference>